<evidence type="ECO:0000256" key="3">
    <source>
        <dbReference type="ARBA" id="ARBA00022679"/>
    </source>
</evidence>
<dbReference type="SUPFAM" id="SSF54495">
    <property type="entry name" value="UBC-like"/>
    <property type="match status" value="1"/>
</dbReference>
<dbReference type="EMBL" id="JANBPU010000263">
    <property type="protein sequence ID" value="KAJ1913431.1"/>
    <property type="molecule type" value="Genomic_DNA"/>
</dbReference>
<evidence type="ECO:0000256" key="11">
    <source>
        <dbReference type="ARBA" id="ARBA00039885"/>
    </source>
</evidence>
<dbReference type="GO" id="GO:0005789">
    <property type="term" value="C:endoplasmic reticulum membrane"/>
    <property type="evidence" value="ECO:0007669"/>
    <property type="project" value="UniProtKB-SubCell"/>
</dbReference>
<dbReference type="Pfam" id="PF00179">
    <property type="entry name" value="UQ_con"/>
    <property type="match status" value="1"/>
</dbReference>
<sequence length="219" mass="25213">MASKVAVKRLNKEYRLMRQNPPPYIVAKPLESNILEWHYVLRGPQETPYEGGEYHGRLKFPQDYPYKPPAIQMITPNGRFDVNTNICTTMSNFHPNLWNPAWSVSTILTGLLSFMVEDEMTAGGIRTTEKTRQNLSRKSHAFNLANPTFKNVFPELCFPVPAPLPEFTPKKESSSDKNSDNNGDDEDNSNSRSRQHHRNNYKWQQQKINSNRTEQRGGC</sequence>
<evidence type="ECO:0000256" key="12">
    <source>
        <dbReference type="ARBA" id="ARBA00042181"/>
    </source>
</evidence>
<dbReference type="SMART" id="SM00212">
    <property type="entry name" value="UBCc"/>
    <property type="match status" value="1"/>
</dbReference>
<keyword evidence="6" id="KW-0833">Ubl conjugation pathway</keyword>
<dbReference type="InterPro" id="IPR050113">
    <property type="entry name" value="Ub_conjugating_enzyme"/>
</dbReference>
<feature type="domain" description="UBC core" evidence="14">
    <location>
        <begin position="5"/>
        <end position="153"/>
    </location>
</feature>
<evidence type="ECO:0000256" key="13">
    <source>
        <dbReference type="SAM" id="MobiDB-lite"/>
    </source>
</evidence>
<feature type="compositionally biased region" description="Polar residues" evidence="13">
    <location>
        <begin position="201"/>
        <end position="212"/>
    </location>
</feature>
<evidence type="ECO:0000256" key="9">
    <source>
        <dbReference type="ARBA" id="ARBA00022989"/>
    </source>
</evidence>
<keyword evidence="7" id="KW-0256">Endoplasmic reticulum</keyword>
<dbReference type="PROSITE" id="PS50127">
    <property type="entry name" value="UBC_2"/>
    <property type="match status" value="1"/>
</dbReference>
<dbReference type="OrthoDB" id="1158011at2759"/>
<dbReference type="Proteomes" id="UP001150538">
    <property type="component" value="Unassembled WGS sequence"/>
</dbReference>
<keyword evidence="8" id="KW-0067">ATP-binding</keyword>
<proteinExistence type="predicted"/>
<dbReference type="FunFam" id="3.10.110.10:FF:000023">
    <property type="entry name" value="Ubiquitin-conjugating enzyme E2 J2"/>
    <property type="match status" value="1"/>
</dbReference>
<evidence type="ECO:0000256" key="7">
    <source>
        <dbReference type="ARBA" id="ARBA00022824"/>
    </source>
</evidence>
<comment type="subcellular location">
    <subcellularLocation>
        <location evidence="1">Endoplasmic reticulum membrane</location>
    </subcellularLocation>
</comment>
<keyword evidence="5" id="KW-0547">Nucleotide-binding</keyword>
<evidence type="ECO:0000256" key="5">
    <source>
        <dbReference type="ARBA" id="ARBA00022741"/>
    </source>
</evidence>
<evidence type="ECO:0000256" key="6">
    <source>
        <dbReference type="ARBA" id="ARBA00022786"/>
    </source>
</evidence>
<name>A0A9W7ZNW1_9FUNG</name>
<evidence type="ECO:0000313" key="15">
    <source>
        <dbReference type="EMBL" id="KAJ1913431.1"/>
    </source>
</evidence>
<dbReference type="CDD" id="cd23799">
    <property type="entry name" value="UBCc_UBE2J"/>
    <property type="match status" value="1"/>
</dbReference>
<comment type="caution">
    <text evidence="15">The sequence shown here is derived from an EMBL/GenBank/DDBJ whole genome shotgun (WGS) entry which is preliminary data.</text>
</comment>
<keyword evidence="4" id="KW-0812">Transmembrane</keyword>
<evidence type="ECO:0000256" key="1">
    <source>
        <dbReference type="ARBA" id="ARBA00004586"/>
    </source>
</evidence>
<dbReference type="Gene3D" id="3.10.110.10">
    <property type="entry name" value="Ubiquitin Conjugating Enzyme"/>
    <property type="match status" value="1"/>
</dbReference>
<dbReference type="AlphaFoldDB" id="A0A9W7ZNW1"/>
<organism evidence="15 16">
    <name type="scientific">Mycoemilia scoparia</name>
    <dbReference type="NCBI Taxonomy" id="417184"/>
    <lineage>
        <taxon>Eukaryota</taxon>
        <taxon>Fungi</taxon>
        <taxon>Fungi incertae sedis</taxon>
        <taxon>Zoopagomycota</taxon>
        <taxon>Kickxellomycotina</taxon>
        <taxon>Kickxellomycetes</taxon>
        <taxon>Kickxellales</taxon>
        <taxon>Kickxellaceae</taxon>
        <taxon>Mycoemilia</taxon>
    </lineage>
</organism>
<gene>
    <name evidence="15" type="primary">UBC6</name>
    <name evidence="15" type="ORF">H4219_005224</name>
</gene>
<keyword evidence="15" id="KW-0012">Acyltransferase</keyword>
<protein>
    <recommendedName>
        <fullName evidence="11">Ubiquitin-conjugating enzyme E2 6</fullName>
        <ecNumber evidence="2">2.3.2.23</ecNumber>
    </recommendedName>
    <alternativeName>
        <fullName evidence="12">E2 ubiquitin-conjugating enzyme 6</fullName>
    </alternativeName>
</protein>
<evidence type="ECO:0000256" key="2">
    <source>
        <dbReference type="ARBA" id="ARBA00012486"/>
    </source>
</evidence>
<keyword evidence="3 15" id="KW-0808">Transferase</keyword>
<dbReference type="PANTHER" id="PTHR24067">
    <property type="entry name" value="UBIQUITIN-CONJUGATING ENZYME E2"/>
    <property type="match status" value="1"/>
</dbReference>
<dbReference type="EC" id="2.3.2.23" evidence="2"/>
<feature type="compositionally biased region" description="Basic and acidic residues" evidence="13">
    <location>
        <begin position="168"/>
        <end position="179"/>
    </location>
</feature>
<dbReference type="InterPro" id="IPR016135">
    <property type="entry name" value="UBQ-conjugating_enzyme/RWD"/>
</dbReference>
<keyword evidence="16" id="KW-1185">Reference proteome</keyword>
<evidence type="ECO:0000259" key="14">
    <source>
        <dbReference type="PROSITE" id="PS50127"/>
    </source>
</evidence>
<evidence type="ECO:0000256" key="10">
    <source>
        <dbReference type="ARBA" id="ARBA00023136"/>
    </source>
</evidence>
<evidence type="ECO:0000313" key="16">
    <source>
        <dbReference type="Proteomes" id="UP001150538"/>
    </source>
</evidence>
<evidence type="ECO:0000256" key="4">
    <source>
        <dbReference type="ARBA" id="ARBA00022692"/>
    </source>
</evidence>
<dbReference type="InterPro" id="IPR000608">
    <property type="entry name" value="UBC"/>
</dbReference>
<keyword evidence="9" id="KW-1133">Transmembrane helix</keyword>
<dbReference type="GO" id="GO:0005524">
    <property type="term" value="F:ATP binding"/>
    <property type="evidence" value="ECO:0007669"/>
    <property type="project" value="UniProtKB-KW"/>
</dbReference>
<reference evidence="15" key="1">
    <citation type="submission" date="2022-07" db="EMBL/GenBank/DDBJ databases">
        <title>Phylogenomic reconstructions and comparative analyses of Kickxellomycotina fungi.</title>
        <authorList>
            <person name="Reynolds N.K."/>
            <person name="Stajich J.E."/>
            <person name="Barry K."/>
            <person name="Grigoriev I.V."/>
            <person name="Crous P."/>
            <person name="Smith M.E."/>
        </authorList>
    </citation>
    <scope>NUCLEOTIDE SEQUENCE</scope>
    <source>
        <strain evidence="15">NBRC 100468</strain>
    </source>
</reference>
<feature type="region of interest" description="Disordered" evidence="13">
    <location>
        <begin position="167"/>
        <end position="219"/>
    </location>
</feature>
<accession>A0A9W7ZNW1</accession>
<keyword evidence="10" id="KW-0472">Membrane</keyword>
<dbReference type="GO" id="GO:0061631">
    <property type="term" value="F:ubiquitin conjugating enzyme activity"/>
    <property type="evidence" value="ECO:0007669"/>
    <property type="project" value="UniProtKB-EC"/>
</dbReference>
<evidence type="ECO:0000256" key="8">
    <source>
        <dbReference type="ARBA" id="ARBA00022840"/>
    </source>
</evidence>